<evidence type="ECO:0000313" key="9">
    <source>
        <dbReference type="Proteomes" id="UP000813462"/>
    </source>
</evidence>
<evidence type="ECO:0000313" key="8">
    <source>
        <dbReference type="EMBL" id="KAH7522580.1"/>
    </source>
</evidence>
<gene>
    <name evidence="8" type="ORF">FEM48_Zijuj07G0153700</name>
</gene>
<comment type="catalytic activity">
    <reaction evidence="1">
        <text>S-ubiquitinyl-[E2 ubiquitin-conjugating enzyme]-L-cysteine + [acceptor protein]-L-lysine = [E2 ubiquitin-conjugating enzyme]-L-cysteine + N(6)-ubiquitinyl-[acceptor protein]-L-lysine.</text>
        <dbReference type="EC" id="2.3.2.27"/>
    </reaction>
</comment>
<evidence type="ECO:0000256" key="5">
    <source>
        <dbReference type="ARBA" id="ARBA00022833"/>
    </source>
</evidence>
<keyword evidence="3" id="KW-0479">Metal-binding</keyword>
<dbReference type="EMBL" id="JAEACU010000007">
    <property type="protein sequence ID" value="KAH7522580.1"/>
    <property type="molecule type" value="Genomic_DNA"/>
</dbReference>
<dbReference type="SMART" id="SM00184">
    <property type="entry name" value="RING"/>
    <property type="match status" value="1"/>
</dbReference>
<evidence type="ECO:0000256" key="1">
    <source>
        <dbReference type="ARBA" id="ARBA00000900"/>
    </source>
</evidence>
<sequence>MAAVNMSVHGSHIPGFLSNAKLLIIFNQKFRVHQLWNLTADRLDLQQSENQYSAVPEKHIYAYVPSHILQSPNLCRSHLTYILRSYRLNPPPVAIDRLAFEVVSTAAVLSVVGEDSSMGFDIQAYLEVIGKKDEEEDVIIDVSRLNMILHEKVVVKNNNGEFGDECCSVCLEELCCDGIDELIRLVPCNHLYHPNCIAVWLHQNSSCPLCRRTLW</sequence>
<dbReference type="OrthoDB" id="4348522at2759"/>
<dbReference type="Proteomes" id="UP000813462">
    <property type="component" value="Unassembled WGS sequence"/>
</dbReference>
<dbReference type="PANTHER" id="PTHR15710">
    <property type="entry name" value="E3 UBIQUITIN-PROTEIN LIGASE PRAJA"/>
    <property type="match status" value="1"/>
</dbReference>
<dbReference type="GO" id="GO:0061630">
    <property type="term" value="F:ubiquitin protein ligase activity"/>
    <property type="evidence" value="ECO:0007669"/>
    <property type="project" value="UniProtKB-EC"/>
</dbReference>
<evidence type="ECO:0000256" key="2">
    <source>
        <dbReference type="ARBA" id="ARBA00012483"/>
    </source>
</evidence>
<dbReference type="InterPro" id="IPR001841">
    <property type="entry name" value="Znf_RING"/>
</dbReference>
<keyword evidence="4 6" id="KW-0863">Zinc-finger</keyword>
<dbReference type="AlphaFoldDB" id="A0A978V5E7"/>
<evidence type="ECO:0000259" key="7">
    <source>
        <dbReference type="PROSITE" id="PS50089"/>
    </source>
</evidence>
<evidence type="ECO:0000256" key="4">
    <source>
        <dbReference type="ARBA" id="ARBA00022771"/>
    </source>
</evidence>
<dbReference type="CDD" id="cd16454">
    <property type="entry name" value="RING-H2_PA-TM-RING"/>
    <property type="match status" value="1"/>
</dbReference>
<dbReference type="GO" id="GO:0008270">
    <property type="term" value="F:zinc ion binding"/>
    <property type="evidence" value="ECO:0007669"/>
    <property type="project" value="UniProtKB-KW"/>
</dbReference>
<organism evidence="8 9">
    <name type="scientific">Ziziphus jujuba var. spinosa</name>
    <dbReference type="NCBI Taxonomy" id="714518"/>
    <lineage>
        <taxon>Eukaryota</taxon>
        <taxon>Viridiplantae</taxon>
        <taxon>Streptophyta</taxon>
        <taxon>Embryophyta</taxon>
        <taxon>Tracheophyta</taxon>
        <taxon>Spermatophyta</taxon>
        <taxon>Magnoliopsida</taxon>
        <taxon>eudicotyledons</taxon>
        <taxon>Gunneridae</taxon>
        <taxon>Pentapetalae</taxon>
        <taxon>rosids</taxon>
        <taxon>fabids</taxon>
        <taxon>Rosales</taxon>
        <taxon>Rhamnaceae</taxon>
        <taxon>Paliureae</taxon>
        <taxon>Ziziphus</taxon>
    </lineage>
</organism>
<proteinExistence type="predicted"/>
<evidence type="ECO:0000256" key="6">
    <source>
        <dbReference type="PROSITE-ProRule" id="PRU00175"/>
    </source>
</evidence>
<keyword evidence="5" id="KW-0862">Zinc</keyword>
<evidence type="ECO:0000256" key="3">
    <source>
        <dbReference type="ARBA" id="ARBA00022723"/>
    </source>
</evidence>
<dbReference type="InterPro" id="IPR013083">
    <property type="entry name" value="Znf_RING/FYVE/PHD"/>
</dbReference>
<dbReference type="SUPFAM" id="SSF57850">
    <property type="entry name" value="RING/U-box"/>
    <property type="match status" value="1"/>
</dbReference>
<feature type="domain" description="RING-type" evidence="7">
    <location>
        <begin position="167"/>
        <end position="211"/>
    </location>
</feature>
<protein>
    <recommendedName>
        <fullName evidence="2">RING-type E3 ubiquitin transferase</fullName>
        <ecNumber evidence="2">2.3.2.27</ecNumber>
    </recommendedName>
</protein>
<comment type="caution">
    <text evidence="8">The sequence shown here is derived from an EMBL/GenBank/DDBJ whole genome shotgun (WGS) entry which is preliminary data.</text>
</comment>
<reference evidence="8" key="1">
    <citation type="journal article" date="2021" name="Front. Plant Sci.">
        <title>Chromosome-Scale Genome Assembly for Chinese Sour Jujube and Insights Into Its Genome Evolution and Domestication Signature.</title>
        <authorList>
            <person name="Shen L.-Y."/>
            <person name="Luo H."/>
            <person name="Wang X.-L."/>
            <person name="Wang X.-M."/>
            <person name="Qiu X.-J."/>
            <person name="Liu H."/>
            <person name="Zhou S.-S."/>
            <person name="Jia K.-H."/>
            <person name="Nie S."/>
            <person name="Bao Y.-T."/>
            <person name="Zhang R.-G."/>
            <person name="Yun Q.-Z."/>
            <person name="Chai Y.-H."/>
            <person name="Lu J.-Y."/>
            <person name="Li Y."/>
            <person name="Zhao S.-W."/>
            <person name="Mao J.-F."/>
            <person name="Jia S.-G."/>
            <person name="Mao Y.-M."/>
        </authorList>
    </citation>
    <scope>NUCLEOTIDE SEQUENCE</scope>
    <source>
        <strain evidence="8">AT0</strain>
        <tissue evidence="8">Leaf</tissue>
    </source>
</reference>
<dbReference type="EC" id="2.3.2.27" evidence="2"/>
<dbReference type="Gene3D" id="3.30.40.10">
    <property type="entry name" value="Zinc/RING finger domain, C3HC4 (zinc finger)"/>
    <property type="match status" value="1"/>
</dbReference>
<dbReference type="PROSITE" id="PS50089">
    <property type="entry name" value="ZF_RING_2"/>
    <property type="match status" value="1"/>
</dbReference>
<name>A0A978V5E7_ZIZJJ</name>
<dbReference type="Pfam" id="PF13639">
    <property type="entry name" value="zf-RING_2"/>
    <property type="match status" value="1"/>
</dbReference>
<accession>A0A978V5E7</accession>